<organism evidence="2 3">
    <name type="scientific">Limosilactobacillus reuteri</name>
    <name type="common">Lactobacillus reuteri</name>
    <dbReference type="NCBI Taxonomy" id="1598"/>
    <lineage>
        <taxon>Bacteria</taxon>
        <taxon>Bacillati</taxon>
        <taxon>Bacillota</taxon>
        <taxon>Bacilli</taxon>
        <taxon>Lactobacillales</taxon>
        <taxon>Lactobacillaceae</taxon>
        <taxon>Limosilactobacillus</taxon>
    </lineage>
</organism>
<feature type="transmembrane region" description="Helical" evidence="1">
    <location>
        <begin position="23"/>
        <end position="43"/>
    </location>
</feature>
<sequence length="69" mass="8048">MTTSMVHSRSMLAKVIAESPSPFIIPIFYPNVIKIIFLSINYFMKRIKSNQKADFNNFIKLIEEKIIII</sequence>
<evidence type="ECO:0000313" key="2">
    <source>
        <dbReference type="EMBL" id="OJI11226.1"/>
    </source>
</evidence>
<dbReference type="RefSeq" id="WP_072575003.1">
    <property type="nucleotide sequence ID" value="NZ_MKQH01000013.1"/>
</dbReference>
<keyword evidence="1" id="KW-0472">Membrane</keyword>
<protein>
    <submittedName>
        <fullName evidence="2">Uncharacterized protein</fullName>
    </submittedName>
</protein>
<proteinExistence type="predicted"/>
<reference evidence="2 3" key="1">
    <citation type="submission" date="2016-10" db="EMBL/GenBank/DDBJ databases">
        <title>Genome sequence of Lactobacillus reuteri 121, a source of glucan and fructan exopolysaccharides.</title>
        <authorList>
            <person name="Gangoiti J."/>
            <person name="Lammerts Van Bueren A."/>
            <person name="Dijkhuizen L."/>
        </authorList>
    </citation>
    <scope>NUCLEOTIDE SEQUENCE [LARGE SCALE GENOMIC DNA]</scope>
    <source>
        <strain evidence="2 3">121</strain>
    </source>
</reference>
<dbReference type="EMBL" id="MKQH01000013">
    <property type="protein sequence ID" value="OJI11226.1"/>
    <property type="molecule type" value="Genomic_DNA"/>
</dbReference>
<keyword evidence="1" id="KW-1133">Transmembrane helix</keyword>
<gene>
    <name evidence="2" type="ORF">BJI45_03225</name>
</gene>
<evidence type="ECO:0000313" key="3">
    <source>
        <dbReference type="Proteomes" id="UP000184174"/>
    </source>
</evidence>
<keyword evidence="1" id="KW-0812">Transmembrane</keyword>
<dbReference type="AlphaFoldDB" id="A0AB36I3N3"/>
<evidence type="ECO:0000256" key="1">
    <source>
        <dbReference type="SAM" id="Phobius"/>
    </source>
</evidence>
<comment type="caution">
    <text evidence="2">The sequence shown here is derived from an EMBL/GenBank/DDBJ whole genome shotgun (WGS) entry which is preliminary data.</text>
</comment>
<accession>A0AB36I3N3</accession>
<name>A0AB36I3N3_LIMRT</name>
<dbReference type="Proteomes" id="UP000184174">
    <property type="component" value="Unassembled WGS sequence"/>
</dbReference>